<dbReference type="EMBL" id="SNYM01000010">
    <property type="protein sequence ID" value="TDQ47520.1"/>
    <property type="molecule type" value="Genomic_DNA"/>
</dbReference>
<comment type="caution">
    <text evidence="11">The sequence shown here is derived from an EMBL/GenBank/DDBJ whole genome shotgun (WGS) entry which is preliminary data.</text>
</comment>
<feature type="transmembrane region" description="Helical" evidence="10">
    <location>
        <begin position="158"/>
        <end position="178"/>
    </location>
</feature>
<evidence type="ECO:0000256" key="1">
    <source>
        <dbReference type="ARBA" id="ARBA00004429"/>
    </source>
</evidence>
<keyword evidence="4" id="KW-1003">Cell membrane</keyword>
<protein>
    <recommendedName>
        <fullName evidence="9">Multidrug-efflux transporter</fullName>
    </recommendedName>
</protein>
<feature type="transmembrane region" description="Helical" evidence="10">
    <location>
        <begin position="233"/>
        <end position="259"/>
    </location>
</feature>
<dbReference type="Pfam" id="PF01554">
    <property type="entry name" value="MatE"/>
    <property type="match status" value="2"/>
</dbReference>
<feature type="transmembrane region" description="Helical" evidence="10">
    <location>
        <begin position="382"/>
        <end position="402"/>
    </location>
</feature>
<organism evidence="11 12">
    <name type="scientific">Permianibacter aggregans</name>
    <dbReference type="NCBI Taxonomy" id="1510150"/>
    <lineage>
        <taxon>Bacteria</taxon>
        <taxon>Pseudomonadati</taxon>
        <taxon>Pseudomonadota</taxon>
        <taxon>Gammaproteobacteria</taxon>
        <taxon>Pseudomonadales</taxon>
        <taxon>Pseudomonadaceae</taxon>
        <taxon>Permianibacter</taxon>
    </lineage>
</organism>
<sequence>MLDRERSSQIMHITLPVMGGMISQNILNLVDMYMVGHVGHVAVAAVGITSYTNWMLAALFIGLSAGVQAMVARRMGEGRTDIAARPLNGALTLIVVTTIPLAILLIFLSPLIMAQLSTDPEVIAQGTPYLQARIAGIAAMAMNFSFRAYWSAIKLARFYFMTLIVMHAINIALNYVLIFGKFGIPALGTFGAGLGTTLSLYCGTAMYITYALRHTKQYGFMASLPSKETMQTIIKVSLPASAQQFFYALGFTTLFWIVGMVGTGEMAVANVLVNVTLVAYLPCLSYGISAATLVGQALGRNEPEDAYRWGWDVSKLAMLTVLLIGLPMAIFAPEIIAAFIDDALVAEMGITPLRLIAISLIFDALGVVMFHGIQGAGATRTTMLVSLGMQWLVFLPLAYLAGPVGGHGILVIWSLYIAYRFIQTMIFVFLWRQRAWTQIKLN</sequence>
<feature type="transmembrane region" description="Helical" evidence="10">
    <location>
        <begin position="316"/>
        <end position="340"/>
    </location>
</feature>
<accession>A0A4R6UKK6</accession>
<dbReference type="NCBIfam" id="TIGR00797">
    <property type="entry name" value="matE"/>
    <property type="match status" value="1"/>
</dbReference>
<evidence type="ECO:0000256" key="6">
    <source>
        <dbReference type="ARBA" id="ARBA00022989"/>
    </source>
</evidence>
<feature type="transmembrane region" description="Helical" evidence="10">
    <location>
        <begin position="352"/>
        <end position="370"/>
    </location>
</feature>
<dbReference type="InterPro" id="IPR050222">
    <property type="entry name" value="MATE_MdtK"/>
</dbReference>
<dbReference type="GO" id="GO:0015297">
    <property type="term" value="F:antiporter activity"/>
    <property type="evidence" value="ECO:0007669"/>
    <property type="project" value="UniProtKB-KW"/>
</dbReference>
<reference evidence="11 12" key="1">
    <citation type="submission" date="2019-03" db="EMBL/GenBank/DDBJ databases">
        <title>Genomic Encyclopedia of Type Strains, Phase IV (KMG-IV): sequencing the most valuable type-strain genomes for metagenomic binning, comparative biology and taxonomic classification.</title>
        <authorList>
            <person name="Goeker M."/>
        </authorList>
    </citation>
    <scope>NUCLEOTIDE SEQUENCE [LARGE SCALE GENOMIC DNA]</scope>
    <source>
        <strain evidence="11 12">DSM 103792</strain>
    </source>
</reference>
<evidence type="ECO:0000256" key="10">
    <source>
        <dbReference type="SAM" id="Phobius"/>
    </source>
</evidence>
<proteinExistence type="predicted"/>
<dbReference type="InterPro" id="IPR002528">
    <property type="entry name" value="MATE_fam"/>
</dbReference>
<dbReference type="PIRSF" id="PIRSF006603">
    <property type="entry name" value="DinF"/>
    <property type="match status" value="1"/>
</dbReference>
<evidence type="ECO:0000256" key="3">
    <source>
        <dbReference type="ARBA" id="ARBA00022449"/>
    </source>
</evidence>
<dbReference type="GO" id="GO:0006811">
    <property type="term" value="P:monoatomic ion transport"/>
    <property type="evidence" value="ECO:0007669"/>
    <property type="project" value="UniProtKB-KW"/>
</dbReference>
<dbReference type="InterPro" id="IPR048279">
    <property type="entry name" value="MdtK-like"/>
</dbReference>
<name>A0A4R6UKK6_9GAMM</name>
<keyword evidence="6 10" id="KW-1133">Transmembrane helix</keyword>
<dbReference type="Proteomes" id="UP000295375">
    <property type="component" value="Unassembled WGS sequence"/>
</dbReference>
<gene>
    <name evidence="11" type="ORF">EV696_110112</name>
</gene>
<evidence type="ECO:0000313" key="11">
    <source>
        <dbReference type="EMBL" id="TDQ47520.1"/>
    </source>
</evidence>
<evidence type="ECO:0000313" key="12">
    <source>
        <dbReference type="Proteomes" id="UP000295375"/>
    </source>
</evidence>
<evidence type="ECO:0000256" key="4">
    <source>
        <dbReference type="ARBA" id="ARBA00022475"/>
    </source>
</evidence>
<dbReference type="CDD" id="cd13133">
    <property type="entry name" value="MATE_like_7"/>
    <property type="match status" value="1"/>
</dbReference>
<evidence type="ECO:0000256" key="2">
    <source>
        <dbReference type="ARBA" id="ARBA00022448"/>
    </source>
</evidence>
<feature type="transmembrane region" description="Helical" evidence="10">
    <location>
        <begin position="54"/>
        <end position="72"/>
    </location>
</feature>
<keyword evidence="3" id="KW-0050">Antiport</keyword>
<keyword evidence="7" id="KW-0406">Ion transport</keyword>
<feature type="transmembrane region" description="Helical" evidence="10">
    <location>
        <begin position="271"/>
        <end position="295"/>
    </location>
</feature>
<feature type="transmembrane region" description="Helical" evidence="10">
    <location>
        <begin position="408"/>
        <end position="431"/>
    </location>
</feature>
<dbReference type="OrthoDB" id="9780160at2"/>
<evidence type="ECO:0000256" key="9">
    <source>
        <dbReference type="ARBA" id="ARBA00031636"/>
    </source>
</evidence>
<dbReference type="GO" id="GO:0042910">
    <property type="term" value="F:xenobiotic transmembrane transporter activity"/>
    <property type="evidence" value="ECO:0007669"/>
    <property type="project" value="InterPro"/>
</dbReference>
<evidence type="ECO:0000256" key="8">
    <source>
        <dbReference type="ARBA" id="ARBA00023136"/>
    </source>
</evidence>
<keyword evidence="12" id="KW-1185">Reference proteome</keyword>
<dbReference type="AlphaFoldDB" id="A0A4R6UKK6"/>
<dbReference type="GO" id="GO:0005886">
    <property type="term" value="C:plasma membrane"/>
    <property type="evidence" value="ECO:0007669"/>
    <property type="project" value="UniProtKB-SubCell"/>
</dbReference>
<dbReference type="RefSeq" id="WP_133591196.1">
    <property type="nucleotide sequence ID" value="NZ_CP037953.1"/>
</dbReference>
<feature type="transmembrane region" description="Helical" evidence="10">
    <location>
        <begin position="190"/>
        <end position="212"/>
    </location>
</feature>
<comment type="subcellular location">
    <subcellularLocation>
        <location evidence="1">Cell inner membrane</location>
        <topology evidence="1">Multi-pass membrane protein</topology>
    </subcellularLocation>
</comment>
<keyword evidence="5 10" id="KW-0812">Transmembrane</keyword>
<dbReference type="PANTHER" id="PTHR43298:SF2">
    <property type="entry name" value="FMN_FAD EXPORTER YEEO-RELATED"/>
    <property type="match status" value="1"/>
</dbReference>
<keyword evidence="2" id="KW-0813">Transport</keyword>
<feature type="transmembrane region" description="Helical" evidence="10">
    <location>
        <begin position="93"/>
        <end position="116"/>
    </location>
</feature>
<keyword evidence="8 10" id="KW-0472">Membrane</keyword>
<dbReference type="PANTHER" id="PTHR43298">
    <property type="entry name" value="MULTIDRUG RESISTANCE PROTEIN NORM-RELATED"/>
    <property type="match status" value="1"/>
</dbReference>
<evidence type="ECO:0000256" key="7">
    <source>
        <dbReference type="ARBA" id="ARBA00023065"/>
    </source>
</evidence>
<feature type="transmembrane region" description="Helical" evidence="10">
    <location>
        <begin position="128"/>
        <end position="146"/>
    </location>
</feature>
<evidence type="ECO:0000256" key="5">
    <source>
        <dbReference type="ARBA" id="ARBA00022692"/>
    </source>
</evidence>